<evidence type="ECO:0000313" key="10">
    <source>
        <dbReference type="Proteomes" id="UP000184038"/>
    </source>
</evidence>
<keyword evidence="4" id="KW-0949">S-adenosyl-L-methionine</keyword>
<dbReference type="OrthoDB" id="9815856at2"/>
<dbReference type="EC" id="2.1.1.107" evidence="1"/>
<evidence type="ECO:0000256" key="6">
    <source>
        <dbReference type="RuleBase" id="RU003960"/>
    </source>
</evidence>
<dbReference type="PROSITE" id="PS00839">
    <property type="entry name" value="SUMT_1"/>
    <property type="match status" value="1"/>
</dbReference>
<protein>
    <recommendedName>
        <fullName evidence="1">uroporphyrinogen-III C-methyltransferase</fullName>
        <ecNumber evidence="1">2.1.1.107</ecNumber>
    </recommendedName>
</protein>
<proteinExistence type="inferred from homology"/>
<dbReference type="SUPFAM" id="SSF69618">
    <property type="entry name" value="HemD-like"/>
    <property type="match status" value="1"/>
</dbReference>
<evidence type="ECO:0000256" key="1">
    <source>
        <dbReference type="ARBA" id="ARBA00012162"/>
    </source>
</evidence>
<keyword evidence="2 6" id="KW-0489">Methyltransferase</keyword>
<sequence length="508" mass="55464">MVDKKGKVWLVGAGPGDIGLLTVKGKQVLESAEVVVYDALVSDEIASLIPSSAKRINVGKRANHHLVPQEEINKILLMEALEGNRVVRLKGGDPFVFGRGGEELELLVENNIPYEIVPGITSAVSVPAYAGIPVTHRDYTSSVHIITGHAKKGGSSRIQYDALVKMKATLIFLMGIGALEEICKSLIEAGMNPQTPAAVLEKGTSAKQRRVIATVETLKAAADQAIIQTPAIIVVGEVCSLSDSFAWIEKQPLAGIQVVVTRPKEKSSTLTEKLRARGAHVIEMPVIKTITIKEQEELERFSRSFDKISEVSGEQWILFTSPKGVESFFSLLTVTKKDIRHLYSMGVKFGVVGNATRKELRLHGIEADYMPDIYCGKELATGLIKEFGQNPYVTLYRAEDATEDLVEVLEDNKISYQDVAVYRTLYLIDEELATRISTGIESKMIDYVMFTSASCVKAFTSCLTDIDYTKIKAVCIGEQTAAAATKFGIQVGVSKKATIDSMVECLSK</sequence>
<dbReference type="Pfam" id="PF02602">
    <property type="entry name" value="HEM4"/>
    <property type="match status" value="1"/>
</dbReference>
<dbReference type="NCBIfam" id="TIGR01469">
    <property type="entry name" value="cobA_cysG_Cterm"/>
    <property type="match status" value="1"/>
</dbReference>
<reference evidence="9 10" key="1">
    <citation type="submission" date="2016-11" db="EMBL/GenBank/DDBJ databases">
        <authorList>
            <person name="Jaros S."/>
            <person name="Januszkiewicz K."/>
            <person name="Wedrychowicz H."/>
        </authorList>
    </citation>
    <scope>NUCLEOTIDE SEQUENCE [LARGE SCALE GENOMIC DNA]</scope>
    <source>
        <strain evidence="9 10">DSM 15930</strain>
    </source>
</reference>
<dbReference type="FunFam" id="3.40.1010.10:FF:000001">
    <property type="entry name" value="Siroheme synthase"/>
    <property type="match status" value="1"/>
</dbReference>
<dbReference type="InterPro" id="IPR014776">
    <property type="entry name" value="4pyrrole_Mease_sub2"/>
</dbReference>
<keyword evidence="3 6" id="KW-0808">Transferase</keyword>
<comment type="similarity">
    <text evidence="6">Belongs to the precorrin methyltransferase family.</text>
</comment>
<dbReference type="Gene3D" id="3.30.950.10">
    <property type="entry name" value="Methyltransferase, Cobalt-precorrin-4 Transmethylase, Domain 2"/>
    <property type="match status" value="1"/>
</dbReference>
<dbReference type="SUPFAM" id="SSF53790">
    <property type="entry name" value="Tetrapyrrole methylase"/>
    <property type="match status" value="1"/>
</dbReference>
<dbReference type="CDD" id="cd06578">
    <property type="entry name" value="HemD"/>
    <property type="match status" value="1"/>
</dbReference>
<dbReference type="InterPro" id="IPR006366">
    <property type="entry name" value="CobA/CysG_C"/>
</dbReference>
<dbReference type="PROSITE" id="PS00840">
    <property type="entry name" value="SUMT_2"/>
    <property type="match status" value="1"/>
</dbReference>
<dbReference type="Pfam" id="PF00590">
    <property type="entry name" value="TP_methylase"/>
    <property type="match status" value="1"/>
</dbReference>
<dbReference type="RefSeq" id="WP_073283175.1">
    <property type="nucleotide sequence ID" value="NZ_FRCP01000006.1"/>
</dbReference>
<dbReference type="InterPro" id="IPR035996">
    <property type="entry name" value="4pyrrol_Methylase_sf"/>
</dbReference>
<dbReference type="Gene3D" id="3.40.1010.10">
    <property type="entry name" value="Cobalt-precorrin-4 Transmethylase, Domain 1"/>
    <property type="match status" value="1"/>
</dbReference>
<dbReference type="PANTHER" id="PTHR45790">
    <property type="entry name" value="SIROHEME SYNTHASE-RELATED"/>
    <property type="match status" value="1"/>
</dbReference>
<evidence type="ECO:0000313" key="9">
    <source>
        <dbReference type="EMBL" id="SHM10556.1"/>
    </source>
</evidence>
<evidence type="ECO:0000256" key="3">
    <source>
        <dbReference type="ARBA" id="ARBA00022679"/>
    </source>
</evidence>
<dbReference type="NCBIfam" id="NF004790">
    <property type="entry name" value="PRK06136.1"/>
    <property type="match status" value="1"/>
</dbReference>
<dbReference type="EMBL" id="FRCP01000006">
    <property type="protein sequence ID" value="SHM10556.1"/>
    <property type="molecule type" value="Genomic_DNA"/>
</dbReference>
<evidence type="ECO:0000259" key="8">
    <source>
        <dbReference type="Pfam" id="PF02602"/>
    </source>
</evidence>
<organism evidence="9 10">
    <name type="scientific">Anaerosporobacter mobilis DSM 15930</name>
    <dbReference type="NCBI Taxonomy" id="1120996"/>
    <lineage>
        <taxon>Bacteria</taxon>
        <taxon>Bacillati</taxon>
        <taxon>Bacillota</taxon>
        <taxon>Clostridia</taxon>
        <taxon>Lachnospirales</taxon>
        <taxon>Lachnospiraceae</taxon>
        <taxon>Anaerosporobacter</taxon>
    </lineage>
</organism>
<keyword evidence="10" id="KW-1185">Reference proteome</keyword>
<dbReference type="GO" id="GO:0004851">
    <property type="term" value="F:uroporphyrin-III C-methyltransferase activity"/>
    <property type="evidence" value="ECO:0007669"/>
    <property type="project" value="UniProtKB-EC"/>
</dbReference>
<evidence type="ECO:0000256" key="2">
    <source>
        <dbReference type="ARBA" id="ARBA00022603"/>
    </source>
</evidence>
<dbReference type="GO" id="GO:0004852">
    <property type="term" value="F:uroporphyrinogen-III synthase activity"/>
    <property type="evidence" value="ECO:0007669"/>
    <property type="project" value="InterPro"/>
</dbReference>
<dbReference type="InterPro" id="IPR014777">
    <property type="entry name" value="4pyrrole_Mease_sub1"/>
</dbReference>
<dbReference type="PANTHER" id="PTHR45790:SF3">
    <property type="entry name" value="S-ADENOSYL-L-METHIONINE-DEPENDENT UROPORPHYRINOGEN III METHYLTRANSFERASE, CHLOROPLASTIC"/>
    <property type="match status" value="1"/>
</dbReference>
<accession>A0A1M7G2Z4</accession>
<dbReference type="InterPro" id="IPR003043">
    <property type="entry name" value="Uropor_MeTrfase_CS"/>
</dbReference>
<evidence type="ECO:0000256" key="5">
    <source>
        <dbReference type="ARBA" id="ARBA00023244"/>
    </source>
</evidence>
<name>A0A1M7G2Z4_9FIRM</name>
<dbReference type="AlphaFoldDB" id="A0A1M7G2Z4"/>
<dbReference type="InterPro" id="IPR036108">
    <property type="entry name" value="4pyrrol_syn_uPrphyn_synt_sf"/>
</dbReference>
<feature type="domain" description="Tetrapyrrole methylase" evidence="7">
    <location>
        <begin position="7"/>
        <end position="218"/>
    </location>
</feature>
<dbReference type="GO" id="GO:0019354">
    <property type="term" value="P:siroheme biosynthetic process"/>
    <property type="evidence" value="ECO:0007669"/>
    <property type="project" value="InterPro"/>
</dbReference>
<keyword evidence="5" id="KW-0627">Porphyrin biosynthesis</keyword>
<dbReference type="InterPro" id="IPR003754">
    <property type="entry name" value="4pyrrol_synth_uPrphyn_synth"/>
</dbReference>
<dbReference type="CDD" id="cd11642">
    <property type="entry name" value="SUMT"/>
    <property type="match status" value="1"/>
</dbReference>
<evidence type="ECO:0000259" key="7">
    <source>
        <dbReference type="Pfam" id="PF00590"/>
    </source>
</evidence>
<dbReference type="InterPro" id="IPR000878">
    <property type="entry name" value="4pyrrol_Mease"/>
</dbReference>
<dbReference type="GO" id="GO:0032259">
    <property type="term" value="P:methylation"/>
    <property type="evidence" value="ECO:0007669"/>
    <property type="project" value="UniProtKB-KW"/>
</dbReference>
<feature type="domain" description="Tetrapyrrole biosynthesis uroporphyrinogen III synthase" evidence="8">
    <location>
        <begin position="269"/>
        <end position="504"/>
    </location>
</feature>
<dbReference type="Gene3D" id="3.40.50.10090">
    <property type="match status" value="2"/>
</dbReference>
<dbReference type="InterPro" id="IPR050161">
    <property type="entry name" value="Siro_Cobalamin_biosynth"/>
</dbReference>
<evidence type="ECO:0000256" key="4">
    <source>
        <dbReference type="ARBA" id="ARBA00022691"/>
    </source>
</evidence>
<dbReference type="Proteomes" id="UP000184038">
    <property type="component" value="Unassembled WGS sequence"/>
</dbReference>
<dbReference type="STRING" id="1120996.SAMN02746066_00793"/>
<gene>
    <name evidence="9" type="ORF">SAMN02746066_00793</name>
</gene>
<dbReference type="FunFam" id="3.30.950.10:FF:000001">
    <property type="entry name" value="Siroheme synthase"/>
    <property type="match status" value="1"/>
</dbReference>